<dbReference type="EnsemblPlants" id="TraesCS2A02G568600.1">
    <property type="protein sequence ID" value="TraesCS2A02G568600.1"/>
    <property type="gene ID" value="TraesCS2A02G568600"/>
</dbReference>
<dbReference type="GeneID" id="123186723"/>
<dbReference type="Pfam" id="PF20241">
    <property type="entry name" value="DUF6598"/>
    <property type="match status" value="1"/>
</dbReference>
<dbReference type="AlphaFoldDB" id="A0A3B6B8L9"/>
<dbReference type="Proteomes" id="UP000019116">
    <property type="component" value="Chromosome 2A"/>
</dbReference>
<feature type="region of interest" description="Disordered" evidence="2">
    <location>
        <begin position="136"/>
        <end position="159"/>
    </location>
</feature>
<keyword evidence="1" id="KW-0175">Coiled coil</keyword>
<dbReference type="STRING" id="4565.A0A3B6B8L9"/>
<accession>A0A3B6B8L9</accession>
<dbReference type="Gramene" id="TraesCS2A03G1343400.1">
    <property type="protein sequence ID" value="TraesCS2A03G1343400.1.CDS"/>
    <property type="gene ID" value="TraesCS2A03G1343400"/>
</dbReference>
<feature type="coiled-coil region" evidence="1">
    <location>
        <begin position="191"/>
        <end position="221"/>
    </location>
</feature>
<dbReference type="PANTHER" id="PTHR33065:SF218">
    <property type="entry name" value="GENOME ASSEMBLY, CHROMOSOME: II"/>
    <property type="match status" value="1"/>
</dbReference>
<dbReference type="RefSeq" id="XP_044454372.1">
    <property type="nucleotide sequence ID" value="XM_044598437.1"/>
</dbReference>
<evidence type="ECO:0000313" key="5">
    <source>
        <dbReference type="Proteomes" id="UP000019116"/>
    </source>
</evidence>
<organism evidence="4">
    <name type="scientific">Triticum aestivum</name>
    <name type="common">Wheat</name>
    <dbReference type="NCBI Taxonomy" id="4565"/>
    <lineage>
        <taxon>Eukaryota</taxon>
        <taxon>Viridiplantae</taxon>
        <taxon>Streptophyta</taxon>
        <taxon>Embryophyta</taxon>
        <taxon>Tracheophyta</taxon>
        <taxon>Spermatophyta</taxon>
        <taxon>Magnoliopsida</taxon>
        <taxon>Liliopsida</taxon>
        <taxon>Poales</taxon>
        <taxon>Poaceae</taxon>
        <taxon>BOP clade</taxon>
        <taxon>Pooideae</taxon>
        <taxon>Triticodae</taxon>
        <taxon>Triticeae</taxon>
        <taxon>Triticinae</taxon>
        <taxon>Triticum</taxon>
    </lineage>
</organism>
<dbReference type="OMA" id="RQRENCK"/>
<sequence length="581" mass="66805">MDSGKDQTDELSTLIEDIISLERERKDLLGSLTPTISRWEDILSGTTTWKGFMADNTMPVPVHKKKTDSPQVRDDEKQLVDSILQDTEDLGHRLLSMSQYLWISHARVSLYTADELVSTTSRLKKISKDFYKATEEAAEEKRKEDKEERDRMRNKDAARDQMMLTNEFLRLSSSVLARPSLYKNELAMMFTVEDEEEYERVMEAERELERQRENCKRRRRKKRRPRIVLQKDLQIVEEKHSVKQETKSPTEQLKEWMDDELEFFAGHRSIWERSDGSMSGRCGGFEDKTTLSPMQFTHCIPGIIPPRAAVTGSTLQIYSFKIVELSDDLKWPLRVYGVVAARDTVDRNRNLLFARSRIMCQVLTQDDSYLRLTGPSHAILAVDYVDFEVELKVRDGDDELNDTQLMCAINRYDGNRYDEADDNGEHRPLPFDSPFCRAELRFERLLTTVQATILSVRFIGGEFPFKFGGQVACVIDGTREKVVLFHSIEKISKEHEVGLDGYVPLSRNVVSVEIRGGLDVVVEAYGRSGSTSGHFYFPSKYCNTSQGRFFVCGSEVEITVAWSRLVGDKMAMLIEGYTTQM</sequence>
<feature type="domain" description="DUF6598" evidence="3">
    <location>
        <begin position="314"/>
        <end position="560"/>
    </location>
</feature>
<reference evidence="4" key="2">
    <citation type="submission" date="2018-10" db="UniProtKB">
        <authorList>
            <consortium name="EnsemblPlants"/>
        </authorList>
    </citation>
    <scope>IDENTIFICATION</scope>
</reference>
<dbReference type="PANTHER" id="PTHR33065">
    <property type="entry name" value="OS07G0486400 PROTEIN"/>
    <property type="match status" value="1"/>
</dbReference>
<dbReference type="Gramene" id="TraesCAD_scaffold_121815_01G000100.1">
    <property type="protein sequence ID" value="TraesCAD_scaffold_121815_01G000100.1"/>
    <property type="gene ID" value="TraesCAD_scaffold_121815_01G000100"/>
</dbReference>
<proteinExistence type="predicted"/>
<reference evidence="4" key="1">
    <citation type="submission" date="2018-08" db="EMBL/GenBank/DDBJ databases">
        <authorList>
            <person name="Rossello M."/>
        </authorList>
    </citation>
    <scope>NUCLEOTIDE SEQUENCE [LARGE SCALE GENOMIC DNA]</scope>
    <source>
        <strain evidence="4">cv. Chinese Spring</strain>
    </source>
</reference>
<keyword evidence="5" id="KW-1185">Reference proteome</keyword>
<dbReference type="Gramene" id="TraesWEE_scaffold_088346_01G000100.1">
    <property type="protein sequence ID" value="TraesWEE_scaffold_088346_01G000100.1"/>
    <property type="gene ID" value="TraesWEE_scaffold_088346_01G000100"/>
</dbReference>
<gene>
    <name evidence="4" type="primary">LOC123186723</name>
</gene>
<evidence type="ECO:0000256" key="1">
    <source>
        <dbReference type="SAM" id="Coils"/>
    </source>
</evidence>
<evidence type="ECO:0000313" key="4">
    <source>
        <dbReference type="EnsemblPlants" id="TraesCS2A02G568600.1"/>
    </source>
</evidence>
<dbReference type="Gramene" id="TraesCS2A02G568600.1">
    <property type="protein sequence ID" value="TraesCS2A02G568600.1"/>
    <property type="gene ID" value="TraesCS2A02G568600"/>
</dbReference>
<name>A0A3B6B8L9_WHEAT</name>
<evidence type="ECO:0000256" key="2">
    <source>
        <dbReference type="SAM" id="MobiDB-lite"/>
    </source>
</evidence>
<protein>
    <recommendedName>
        <fullName evidence="3">DUF6598 domain-containing protein</fullName>
    </recommendedName>
</protein>
<dbReference type="InterPro" id="IPR046533">
    <property type="entry name" value="DUF6598"/>
</dbReference>
<evidence type="ECO:0000259" key="3">
    <source>
        <dbReference type="Pfam" id="PF20241"/>
    </source>
</evidence>